<dbReference type="GO" id="GO:0016987">
    <property type="term" value="F:sigma factor activity"/>
    <property type="evidence" value="ECO:0007669"/>
    <property type="project" value="UniProtKB-KW"/>
</dbReference>
<dbReference type="Gene3D" id="1.10.1740.10">
    <property type="match status" value="1"/>
</dbReference>
<dbReference type="InterPro" id="IPR014284">
    <property type="entry name" value="RNA_pol_sigma-70_dom"/>
</dbReference>
<dbReference type="Pfam" id="PF08281">
    <property type="entry name" value="Sigma70_r4_2"/>
    <property type="match status" value="1"/>
</dbReference>
<dbReference type="PANTHER" id="PTHR43133">
    <property type="entry name" value="RNA POLYMERASE ECF-TYPE SIGMA FACTO"/>
    <property type="match status" value="1"/>
</dbReference>
<dbReference type="InterPro" id="IPR007627">
    <property type="entry name" value="RNA_pol_sigma70_r2"/>
</dbReference>
<keyword evidence="8" id="KW-1185">Reference proteome</keyword>
<comment type="caution">
    <text evidence="7">The sequence shown here is derived from an EMBL/GenBank/DDBJ whole genome shotgun (WGS) entry which is preliminary data.</text>
</comment>
<evidence type="ECO:0000313" key="8">
    <source>
        <dbReference type="Proteomes" id="UP000318053"/>
    </source>
</evidence>
<dbReference type="AlphaFoldDB" id="A0A5C5XY08"/>
<gene>
    <name evidence="7" type="primary">sigH_1</name>
    <name evidence="7" type="ORF">CA85_22510</name>
</gene>
<keyword evidence="4" id="KW-0804">Transcription</keyword>
<evidence type="ECO:0000256" key="4">
    <source>
        <dbReference type="ARBA" id="ARBA00023163"/>
    </source>
</evidence>
<dbReference type="SUPFAM" id="SSF88659">
    <property type="entry name" value="Sigma3 and sigma4 domains of RNA polymerase sigma factors"/>
    <property type="match status" value="1"/>
</dbReference>
<dbReference type="InterPro" id="IPR013324">
    <property type="entry name" value="RNA_pol_sigma_r3/r4-like"/>
</dbReference>
<comment type="similarity">
    <text evidence="1">Belongs to the sigma-70 factor family. ECF subfamily.</text>
</comment>
<proteinExistence type="inferred from homology"/>
<name>A0A5C5XY08_9BACT</name>
<dbReference type="InterPro" id="IPR036388">
    <property type="entry name" value="WH-like_DNA-bd_sf"/>
</dbReference>
<evidence type="ECO:0000259" key="5">
    <source>
        <dbReference type="Pfam" id="PF04542"/>
    </source>
</evidence>
<dbReference type="CDD" id="cd06171">
    <property type="entry name" value="Sigma70_r4"/>
    <property type="match status" value="1"/>
</dbReference>
<dbReference type="GO" id="GO:0006352">
    <property type="term" value="P:DNA-templated transcription initiation"/>
    <property type="evidence" value="ECO:0007669"/>
    <property type="project" value="InterPro"/>
</dbReference>
<dbReference type="InterPro" id="IPR013249">
    <property type="entry name" value="RNA_pol_sigma70_r4_t2"/>
</dbReference>
<accession>A0A5C5XY08</accession>
<evidence type="ECO:0000256" key="2">
    <source>
        <dbReference type="ARBA" id="ARBA00023015"/>
    </source>
</evidence>
<evidence type="ECO:0000313" key="7">
    <source>
        <dbReference type="EMBL" id="TWT67401.1"/>
    </source>
</evidence>
<dbReference type="PANTHER" id="PTHR43133:SF25">
    <property type="entry name" value="RNA POLYMERASE SIGMA FACTOR RFAY-RELATED"/>
    <property type="match status" value="1"/>
</dbReference>
<dbReference type="InterPro" id="IPR013325">
    <property type="entry name" value="RNA_pol_sigma_r2"/>
</dbReference>
<dbReference type="GO" id="GO:0003677">
    <property type="term" value="F:DNA binding"/>
    <property type="evidence" value="ECO:0007669"/>
    <property type="project" value="InterPro"/>
</dbReference>
<dbReference type="EMBL" id="SJPK01000004">
    <property type="protein sequence ID" value="TWT67401.1"/>
    <property type="molecule type" value="Genomic_DNA"/>
</dbReference>
<feature type="domain" description="RNA polymerase sigma factor 70 region 4 type 2" evidence="6">
    <location>
        <begin position="154"/>
        <end position="203"/>
    </location>
</feature>
<evidence type="ECO:0000256" key="1">
    <source>
        <dbReference type="ARBA" id="ARBA00010641"/>
    </source>
</evidence>
<dbReference type="NCBIfam" id="TIGR02937">
    <property type="entry name" value="sigma70-ECF"/>
    <property type="match status" value="1"/>
</dbReference>
<dbReference type="Proteomes" id="UP000318053">
    <property type="component" value="Unassembled WGS sequence"/>
</dbReference>
<dbReference type="Gene3D" id="1.10.10.10">
    <property type="entry name" value="Winged helix-like DNA-binding domain superfamily/Winged helix DNA-binding domain"/>
    <property type="match status" value="1"/>
</dbReference>
<protein>
    <submittedName>
        <fullName evidence="7">ECF RNA polymerase sigma factor SigH</fullName>
    </submittedName>
</protein>
<keyword evidence="2" id="KW-0805">Transcription regulation</keyword>
<keyword evidence="3" id="KW-0731">Sigma factor</keyword>
<sequence length="223" mass="26055">MRPWGHLRVSVDNFPSWRLAFGTGPFPLSDPKQRKADRFIEHLVPIQQQLTVYCRRLLRQPDEASDVLQSAVAVAFRDFDKYAEGTNFRAWMYRYVTLETLNRNRAFDRSPLELRDHDPPHQVSVETLLIDQFDLSRLLDAPTTVLDHCDSLVMQGVNELPQQQREIFLLRAIGDFKYREIAEMLNIPMGTVMGLLSRARIQLREHLMEYARQNGLFNRGERA</sequence>
<organism evidence="7 8">
    <name type="scientific">Allorhodopirellula solitaria</name>
    <dbReference type="NCBI Taxonomy" id="2527987"/>
    <lineage>
        <taxon>Bacteria</taxon>
        <taxon>Pseudomonadati</taxon>
        <taxon>Planctomycetota</taxon>
        <taxon>Planctomycetia</taxon>
        <taxon>Pirellulales</taxon>
        <taxon>Pirellulaceae</taxon>
        <taxon>Allorhodopirellula</taxon>
    </lineage>
</organism>
<dbReference type="OrthoDB" id="273082at2"/>
<reference evidence="7 8" key="1">
    <citation type="submission" date="2019-02" db="EMBL/GenBank/DDBJ databases">
        <title>Deep-cultivation of Planctomycetes and their phenomic and genomic characterization uncovers novel biology.</title>
        <authorList>
            <person name="Wiegand S."/>
            <person name="Jogler M."/>
            <person name="Boedeker C."/>
            <person name="Pinto D."/>
            <person name="Vollmers J."/>
            <person name="Rivas-Marin E."/>
            <person name="Kohn T."/>
            <person name="Peeters S.H."/>
            <person name="Heuer A."/>
            <person name="Rast P."/>
            <person name="Oberbeckmann S."/>
            <person name="Bunk B."/>
            <person name="Jeske O."/>
            <person name="Meyerdierks A."/>
            <person name="Storesund J.E."/>
            <person name="Kallscheuer N."/>
            <person name="Luecker S."/>
            <person name="Lage O.M."/>
            <person name="Pohl T."/>
            <person name="Merkel B.J."/>
            <person name="Hornburger P."/>
            <person name="Mueller R.-W."/>
            <person name="Bruemmer F."/>
            <person name="Labrenz M."/>
            <person name="Spormann A.M."/>
            <person name="Op Den Camp H."/>
            <person name="Overmann J."/>
            <person name="Amann R."/>
            <person name="Jetten M.S.M."/>
            <person name="Mascher T."/>
            <person name="Medema M.H."/>
            <person name="Devos D.P."/>
            <person name="Kaster A.-K."/>
            <person name="Ovreas L."/>
            <person name="Rohde M."/>
            <person name="Galperin M.Y."/>
            <person name="Jogler C."/>
        </authorList>
    </citation>
    <scope>NUCLEOTIDE SEQUENCE [LARGE SCALE GENOMIC DNA]</scope>
    <source>
        <strain evidence="7 8">CA85</strain>
    </source>
</reference>
<evidence type="ECO:0000259" key="6">
    <source>
        <dbReference type="Pfam" id="PF08281"/>
    </source>
</evidence>
<feature type="domain" description="RNA polymerase sigma-70 region 2" evidence="5">
    <location>
        <begin position="48"/>
        <end position="103"/>
    </location>
</feature>
<evidence type="ECO:0000256" key="3">
    <source>
        <dbReference type="ARBA" id="ARBA00023082"/>
    </source>
</evidence>
<dbReference type="Pfam" id="PF04542">
    <property type="entry name" value="Sigma70_r2"/>
    <property type="match status" value="1"/>
</dbReference>
<dbReference type="SUPFAM" id="SSF88946">
    <property type="entry name" value="Sigma2 domain of RNA polymerase sigma factors"/>
    <property type="match status" value="1"/>
</dbReference>
<dbReference type="InterPro" id="IPR039425">
    <property type="entry name" value="RNA_pol_sigma-70-like"/>
</dbReference>